<comment type="caution">
    <text evidence="1">The sequence shown here is derived from an EMBL/GenBank/DDBJ whole genome shotgun (WGS) entry which is preliminary data.</text>
</comment>
<dbReference type="EMBL" id="MU118069">
    <property type="protein sequence ID" value="KAF9646051.1"/>
    <property type="molecule type" value="Genomic_DNA"/>
</dbReference>
<reference evidence="1" key="1">
    <citation type="submission" date="2019-10" db="EMBL/GenBank/DDBJ databases">
        <authorList>
            <consortium name="DOE Joint Genome Institute"/>
            <person name="Kuo A."/>
            <person name="Miyauchi S."/>
            <person name="Kiss E."/>
            <person name="Drula E."/>
            <person name="Kohler A."/>
            <person name="Sanchez-Garcia M."/>
            <person name="Andreopoulos B."/>
            <person name="Barry K.W."/>
            <person name="Bonito G."/>
            <person name="Buee M."/>
            <person name="Carver A."/>
            <person name="Chen C."/>
            <person name="Cichocki N."/>
            <person name="Clum A."/>
            <person name="Culley D."/>
            <person name="Crous P.W."/>
            <person name="Fauchery L."/>
            <person name="Girlanda M."/>
            <person name="Hayes R."/>
            <person name="Keri Z."/>
            <person name="Labutti K."/>
            <person name="Lipzen A."/>
            <person name="Lombard V."/>
            <person name="Magnuson J."/>
            <person name="Maillard F."/>
            <person name="Morin E."/>
            <person name="Murat C."/>
            <person name="Nolan M."/>
            <person name="Ohm R."/>
            <person name="Pangilinan J."/>
            <person name="Pereira M."/>
            <person name="Perotto S."/>
            <person name="Peter M."/>
            <person name="Riley R."/>
            <person name="Sitrit Y."/>
            <person name="Stielow B."/>
            <person name="Szollosi G."/>
            <person name="Zifcakova L."/>
            <person name="Stursova M."/>
            <person name="Spatafora J.W."/>
            <person name="Tedersoo L."/>
            <person name="Vaario L.-M."/>
            <person name="Yamada A."/>
            <person name="Yan M."/>
            <person name="Wang P."/>
            <person name="Xu J."/>
            <person name="Bruns T."/>
            <person name="Baldrian P."/>
            <person name="Vilgalys R."/>
            <person name="Henrissat B."/>
            <person name="Grigoriev I.V."/>
            <person name="Hibbett D."/>
            <person name="Nagy L.G."/>
            <person name="Martin F.M."/>
        </authorList>
    </citation>
    <scope>NUCLEOTIDE SEQUENCE</scope>
    <source>
        <strain evidence="1">P2</strain>
    </source>
</reference>
<evidence type="ECO:0000313" key="2">
    <source>
        <dbReference type="Proteomes" id="UP000886501"/>
    </source>
</evidence>
<organism evidence="1 2">
    <name type="scientific">Thelephora ganbajun</name>
    <name type="common">Ganba fungus</name>
    <dbReference type="NCBI Taxonomy" id="370292"/>
    <lineage>
        <taxon>Eukaryota</taxon>
        <taxon>Fungi</taxon>
        <taxon>Dikarya</taxon>
        <taxon>Basidiomycota</taxon>
        <taxon>Agaricomycotina</taxon>
        <taxon>Agaricomycetes</taxon>
        <taxon>Thelephorales</taxon>
        <taxon>Thelephoraceae</taxon>
        <taxon>Thelephora</taxon>
    </lineage>
</organism>
<sequence length="299" mass="31846">MYQGPIAGGQPIPDSPVRQISDASPVKGANNKAMTCGPDAKPVSFVAPANPGSAIDVLWQANDRNHWPHNTGPMEVYLASCGSVPCDKFDASNAQWFKISEVGKRNGGWVQQDQFDGKAHSFKLPSNLARGGYLLRHEIVALHLADQPGGAEFYPACIQINVGGNQSGAPSPNELVRFPGAYKDNDPGILVNAFTDAPYKFPGPAISKLASSSNNDAGSPSPSPAPSSKTEGPAQPSPSVVPPKNGSGNCKPKKKRAVYNYSNDYIPSIPASALEPLLDDFKPRHISRVMARMVKPHFH</sequence>
<gene>
    <name evidence="1" type="ORF">BDM02DRAFT_3119271</name>
</gene>
<proteinExistence type="predicted"/>
<keyword evidence="2" id="KW-1185">Reference proteome</keyword>
<name>A0ACB6ZA79_THEGA</name>
<accession>A0ACB6ZA79</accession>
<dbReference type="Proteomes" id="UP000886501">
    <property type="component" value="Unassembled WGS sequence"/>
</dbReference>
<reference evidence="1" key="2">
    <citation type="journal article" date="2020" name="Nat. Commun.">
        <title>Large-scale genome sequencing of mycorrhizal fungi provides insights into the early evolution of symbiotic traits.</title>
        <authorList>
            <person name="Miyauchi S."/>
            <person name="Kiss E."/>
            <person name="Kuo A."/>
            <person name="Drula E."/>
            <person name="Kohler A."/>
            <person name="Sanchez-Garcia M."/>
            <person name="Morin E."/>
            <person name="Andreopoulos B."/>
            <person name="Barry K.W."/>
            <person name="Bonito G."/>
            <person name="Buee M."/>
            <person name="Carver A."/>
            <person name="Chen C."/>
            <person name="Cichocki N."/>
            <person name="Clum A."/>
            <person name="Culley D."/>
            <person name="Crous P.W."/>
            <person name="Fauchery L."/>
            <person name="Girlanda M."/>
            <person name="Hayes R.D."/>
            <person name="Keri Z."/>
            <person name="LaButti K."/>
            <person name="Lipzen A."/>
            <person name="Lombard V."/>
            <person name="Magnuson J."/>
            <person name="Maillard F."/>
            <person name="Murat C."/>
            <person name="Nolan M."/>
            <person name="Ohm R.A."/>
            <person name="Pangilinan J."/>
            <person name="Pereira M.F."/>
            <person name="Perotto S."/>
            <person name="Peter M."/>
            <person name="Pfister S."/>
            <person name="Riley R."/>
            <person name="Sitrit Y."/>
            <person name="Stielow J.B."/>
            <person name="Szollosi G."/>
            <person name="Zifcakova L."/>
            <person name="Stursova M."/>
            <person name="Spatafora J.W."/>
            <person name="Tedersoo L."/>
            <person name="Vaario L.M."/>
            <person name="Yamada A."/>
            <person name="Yan M."/>
            <person name="Wang P."/>
            <person name="Xu J."/>
            <person name="Bruns T."/>
            <person name="Baldrian P."/>
            <person name="Vilgalys R."/>
            <person name="Dunand C."/>
            <person name="Henrissat B."/>
            <person name="Grigoriev I.V."/>
            <person name="Hibbett D."/>
            <person name="Nagy L.G."/>
            <person name="Martin F.M."/>
        </authorList>
    </citation>
    <scope>NUCLEOTIDE SEQUENCE</scope>
    <source>
        <strain evidence="1">P2</strain>
    </source>
</reference>
<evidence type="ECO:0000313" key="1">
    <source>
        <dbReference type="EMBL" id="KAF9646051.1"/>
    </source>
</evidence>
<protein>
    <submittedName>
        <fullName evidence="1">Uncharacterized protein</fullName>
    </submittedName>
</protein>